<keyword evidence="8" id="KW-0862">Zinc</keyword>
<evidence type="ECO:0000256" key="3">
    <source>
        <dbReference type="ARBA" id="ARBA00011738"/>
    </source>
</evidence>
<evidence type="ECO:0000256" key="7">
    <source>
        <dbReference type="ARBA" id="ARBA00022801"/>
    </source>
</evidence>
<dbReference type="Gene3D" id="3.50.30.50">
    <property type="entry name" value="Putative cyclase"/>
    <property type="match status" value="1"/>
</dbReference>
<sequence length="213" mass="23658">MNLEQLDPKKIIDVSAPIFPGMVLYPGSHEVVFNSSRYQDTTSTTITFDSHTGTHFDAPAHAFENGRGVDTVSLSSCIGVCRVLDLTSVEEKIMVADLEPFNIISGERLLFKTQNSVDTWETFNESFIYIDGDAADYLAEKQVALVGVDYLSVKKFHGPDIRPHNSLLSKEIVIIEGLILKNVVPKKYDLIALPLKLKNLDGSPSRVILIDNY</sequence>
<keyword evidence="7" id="KW-0378">Hydrolase</keyword>
<dbReference type="InterPro" id="IPR037175">
    <property type="entry name" value="KFase_sf"/>
</dbReference>
<dbReference type="Proteomes" id="UP000701698">
    <property type="component" value="Unassembled WGS sequence"/>
</dbReference>
<comment type="catalytic activity">
    <reaction evidence="10">
        <text>N-formyl-L-kynurenine + H2O = L-kynurenine + formate + H(+)</text>
        <dbReference type="Rhea" id="RHEA:13009"/>
        <dbReference type="ChEBI" id="CHEBI:15377"/>
        <dbReference type="ChEBI" id="CHEBI:15378"/>
        <dbReference type="ChEBI" id="CHEBI:15740"/>
        <dbReference type="ChEBI" id="CHEBI:57959"/>
        <dbReference type="ChEBI" id="CHEBI:58629"/>
        <dbReference type="EC" id="3.5.1.9"/>
    </reaction>
</comment>
<evidence type="ECO:0000256" key="10">
    <source>
        <dbReference type="ARBA" id="ARBA00048496"/>
    </source>
</evidence>
<dbReference type="InterPro" id="IPR007325">
    <property type="entry name" value="KFase/CYL"/>
</dbReference>
<dbReference type="SUPFAM" id="SSF102198">
    <property type="entry name" value="Putative cyclase"/>
    <property type="match status" value="1"/>
</dbReference>
<gene>
    <name evidence="12" type="ORF">KC571_01310</name>
</gene>
<comment type="subunit">
    <text evidence="3">Homodimer.</text>
</comment>
<dbReference type="AlphaFoldDB" id="A0A955LGM7"/>
<comment type="function">
    <text evidence="2">Catalyzes the hydrolysis of N-formyl-L-kynurenine to L-kynurenine, the second step in the kynurenine pathway of tryptophan degradation.</text>
</comment>
<evidence type="ECO:0000256" key="9">
    <source>
        <dbReference type="ARBA" id="ARBA00023079"/>
    </source>
</evidence>
<organism evidence="12 13">
    <name type="scientific">candidate division WWE3 bacterium</name>
    <dbReference type="NCBI Taxonomy" id="2053526"/>
    <lineage>
        <taxon>Bacteria</taxon>
        <taxon>Katanobacteria</taxon>
    </lineage>
</organism>
<evidence type="ECO:0000313" key="12">
    <source>
        <dbReference type="EMBL" id="MCA9390014.1"/>
    </source>
</evidence>
<evidence type="ECO:0000256" key="5">
    <source>
        <dbReference type="ARBA" id="ARBA00014889"/>
    </source>
</evidence>
<comment type="cofactor">
    <cofactor evidence="1">
        <name>Zn(2+)</name>
        <dbReference type="ChEBI" id="CHEBI:29105"/>
    </cofactor>
</comment>
<evidence type="ECO:0000313" key="13">
    <source>
        <dbReference type="Proteomes" id="UP000701698"/>
    </source>
</evidence>
<dbReference type="GO" id="GO:0046872">
    <property type="term" value="F:metal ion binding"/>
    <property type="evidence" value="ECO:0007669"/>
    <property type="project" value="UniProtKB-KW"/>
</dbReference>
<dbReference type="PANTHER" id="PTHR31118:SF12">
    <property type="entry name" value="CYCLASE-LIKE PROTEIN 2"/>
    <property type="match status" value="1"/>
</dbReference>
<dbReference type="EC" id="3.5.1.9" evidence="4"/>
<evidence type="ECO:0000256" key="1">
    <source>
        <dbReference type="ARBA" id="ARBA00001947"/>
    </source>
</evidence>
<name>A0A955LGM7_UNCKA</name>
<comment type="pathway">
    <text evidence="11">Amino-acid degradation; L-tryptophan degradation via kynurenine pathway; L-kynurenine from L-tryptophan: step 2/2.</text>
</comment>
<comment type="caution">
    <text evidence="12">The sequence shown here is derived from an EMBL/GenBank/DDBJ whole genome shotgun (WGS) entry which is preliminary data.</text>
</comment>
<evidence type="ECO:0000256" key="6">
    <source>
        <dbReference type="ARBA" id="ARBA00022723"/>
    </source>
</evidence>
<dbReference type="EMBL" id="JAGQKX010000021">
    <property type="protein sequence ID" value="MCA9390014.1"/>
    <property type="molecule type" value="Genomic_DNA"/>
</dbReference>
<proteinExistence type="predicted"/>
<dbReference type="GO" id="GO:0019441">
    <property type="term" value="P:L-tryptophan catabolic process to kynurenine"/>
    <property type="evidence" value="ECO:0007669"/>
    <property type="project" value="InterPro"/>
</dbReference>
<evidence type="ECO:0000256" key="11">
    <source>
        <dbReference type="ARBA" id="ARBA00060547"/>
    </source>
</evidence>
<evidence type="ECO:0000256" key="8">
    <source>
        <dbReference type="ARBA" id="ARBA00022833"/>
    </source>
</evidence>
<dbReference type="GO" id="GO:0004061">
    <property type="term" value="F:arylformamidase activity"/>
    <property type="evidence" value="ECO:0007669"/>
    <property type="project" value="UniProtKB-EC"/>
</dbReference>
<evidence type="ECO:0000256" key="2">
    <source>
        <dbReference type="ARBA" id="ARBA00002204"/>
    </source>
</evidence>
<dbReference type="FunFam" id="3.50.30.50:FF:000001">
    <property type="entry name" value="Kynurenine formamidase"/>
    <property type="match status" value="1"/>
</dbReference>
<reference evidence="12" key="1">
    <citation type="submission" date="2020-04" db="EMBL/GenBank/DDBJ databases">
        <authorList>
            <person name="Zhang T."/>
        </authorList>
    </citation>
    <scope>NUCLEOTIDE SEQUENCE</scope>
    <source>
        <strain evidence="12">HKST-UBA01</strain>
    </source>
</reference>
<dbReference type="Pfam" id="PF04199">
    <property type="entry name" value="Cyclase"/>
    <property type="match status" value="1"/>
</dbReference>
<dbReference type="PANTHER" id="PTHR31118">
    <property type="entry name" value="CYCLASE-LIKE PROTEIN 2"/>
    <property type="match status" value="1"/>
</dbReference>
<keyword evidence="6" id="KW-0479">Metal-binding</keyword>
<evidence type="ECO:0000256" key="4">
    <source>
        <dbReference type="ARBA" id="ARBA00012930"/>
    </source>
</evidence>
<protein>
    <recommendedName>
        <fullName evidence="5">Kynurenine formamidase</fullName>
        <ecNumber evidence="4">3.5.1.9</ecNumber>
    </recommendedName>
</protein>
<keyword evidence="9" id="KW-0823">Tryptophan catabolism</keyword>
<accession>A0A955LGM7</accession>
<reference evidence="12" key="2">
    <citation type="journal article" date="2021" name="Microbiome">
        <title>Successional dynamics and alternative stable states in a saline activated sludge microbial community over 9 years.</title>
        <authorList>
            <person name="Wang Y."/>
            <person name="Ye J."/>
            <person name="Ju F."/>
            <person name="Liu L."/>
            <person name="Boyd J.A."/>
            <person name="Deng Y."/>
            <person name="Parks D.H."/>
            <person name="Jiang X."/>
            <person name="Yin X."/>
            <person name="Woodcroft B.J."/>
            <person name="Tyson G.W."/>
            <person name="Hugenholtz P."/>
            <person name="Polz M.F."/>
            <person name="Zhang T."/>
        </authorList>
    </citation>
    <scope>NUCLEOTIDE SEQUENCE</scope>
    <source>
        <strain evidence="12">HKST-UBA01</strain>
    </source>
</reference>